<dbReference type="EMBL" id="CP011451">
    <property type="protein sequence ID" value="AKH37782.1"/>
    <property type="molecule type" value="Genomic_DNA"/>
</dbReference>
<dbReference type="AlphaFoldDB" id="A0A0F7KFZ2"/>
<keyword evidence="2" id="KW-1185">Reference proteome</keyword>
<evidence type="ECO:0000313" key="1">
    <source>
        <dbReference type="EMBL" id="AKH37782.1"/>
    </source>
</evidence>
<reference evidence="2" key="1">
    <citation type="submission" date="2015-05" db="EMBL/GenBank/DDBJ databases">
        <title>Draft genome of Nitrosomonas communis strain Nm2.</title>
        <authorList>
            <person name="Kozlowski J.A."/>
            <person name="Kits K.D."/>
            <person name="Stein L.Y."/>
        </authorList>
    </citation>
    <scope>NUCLEOTIDE SEQUENCE [LARGE SCALE GENOMIC DNA]</scope>
    <source>
        <strain evidence="2">Nm2</strain>
    </source>
</reference>
<dbReference type="RefSeq" id="WP_046849854.1">
    <property type="nucleotide sequence ID" value="NZ_VNHT01000054.1"/>
</dbReference>
<protein>
    <submittedName>
        <fullName evidence="1">Uncharacterized protein</fullName>
    </submittedName>
</protein>
<proteinExistence type="predicted"/>
<name>A0A0F7KFZ2_9PROT</name>
<dbReference type="KEGG" id="nco:AAW31_08140"/>
<sequence length="89" mass="9800">MGVEGSCPSPESLSFDDSEVSFLVDESDCCVGSISSFELVDELGDVDELDVVSAAEHEMLKLSKTINKTLVNIIKSLCIKRIYKNILNW</sequence>
<accession>A0A0F7KFZ2</accession>
<evidence type="ECO:0000313" key="2">
    <source>
        <dbReference type="Proteomes" id="UP000034156"/>
    </source>
</evidence>
<gene>
    <name evidence="1" type="ORF">AAW31_08140</name>
</gene>
<dbReference type="Proteomes" id="UP000034156">
    <property type="component" value="Chromosome"/>
</dbReference>
<reference evidence="1 2" key="2">
    <citation type="journal article" date="2016" name="Genome Announc.">
        <title>Genome Sequence of Nitrosomonas communis Strain Nm2, a Mesophilic Ammonia-Oxidizing Bacterium Isolated from Mediterranean Soil.</title>
        <authorList>
            <person name="Kozlowski J.A."/>
            <person name="Kits K.D."/>
            <person name="Stein L.Y."/>
        </authorList>
    </citation>
    <scope>NUCLEOTIDE SEQUENCE [LARGE SCALE GENOMIC DNA]</scope>
    <source>
        <strain evidence="1 2">Nm2</strain>
    </source>
</reference>
<organism evidence="1 2">
    <name type="scientific">Nitrosomonas communis</name>
    <dbReference type="NCBI Taxonomy" id="44574"/>
    <lineage>
        <taxon>Bacteria</taxon>
        <taxon>Pseudomonadati</taxon>
        <taxon>Pseudomonadota</taxon>
        <taxon>Betaproteobacteria</taxon>
        <taxon>Nitrosomonadales</taxon>
        <taxon>Nitrosomonadaceae</taxon>
        <taxon>Nitrosomonas</taxon>
    </lineage>
</organism>